<sequence>MHPFLQSLIGGGLIGLASAGLLLTNGRIAGISGILSNAAALRPGLWRWAFLAGLVSVGVAAAWLRQPAPPALAATGLPMLIGAGLLVGVGTQLGNGCTSGHGVCGLSNLSARSLTATVIFMAVAALTVFVTRHGADLPALAARLAA</sequence>
<dbReference type="EMBL" id="JAOTJD010000041">
    <property type="protein sequence ID" value="MFD3265850.1"/>
    <property type="molecule type" value="Genomic_DNA"/>
</dbReference>
<keyword evidence="3" id="KW-1003">Cell membrane</keyword>
<evidence type="ECO:0000256" key="4">
    <source>
        <dbReference type="ARBA" id="ARBA00022519"/>
    </source>
</evidence>
<evidence type="ECO:0000256" key="8">
    <source>
        <dbReference type="ARBA" id="ARBA00035655"/>
    </source>
</evidence>
<feature type="transmembrane region" description="Helical" evidence="9">
    <location>
        <begin position="109"/>
        <end position="130"/>
    </location>
</feature>
<comment type="subcellular location">
    <subcellularLocation>
        <location evidence="1">Cell inner membrane</location>
        <topology evidence="1">Multi-pass membrane protein</topology>
    </subcellularLocation>
</comment>
<comment type="caution">
    <text evidence="10">The sequence shown here is derived from an EMBL/GenBank/DDBJ whole genome shotgun (WGS) entry which is preliminary data.</text>
</comment>
<dbReference type="PANTHER" id="PTHR30574">
    <property type="entry name" value="INNER MEMBRANE PROTEIN YEDE"/>
    <property type="match status" value="1"/>
</dbReference>
<keyword evidence="5 9" id="KW-0812">Transmembrane</keyword>
<keyword evidence="2" id="KW-0813">Transport</keyword>
<keyword evidence="11" id="KW-1185">Reference proteome</keyword>
<dbReference type="Proteomes" id="UP001598130">
    <property type="component" value="Unassembled WGS sequence"/>
</dbReference>
<keyword evidence="6 9" id="KW-1133">Transmembrane helix</keyword>
<evidence type="ECO:0000256" key="7">
    <source>
        <dbReference type="ARBA" id="ARBA00023136"/>
    </source>
</evidence>
<evidence type="ECO:0000256" key="6">
    <source>
        <dbReference type="ARBA" id="ARBA00022989"/>
    </source>
</evidence>
<dbReference type="PANTHER" id="PTHR30574:SF1">
    <property type="entry name" value="SULPHUR TRANSPORT DOMAIN-CONTAINING PROTEIN"/>
    <property type="match status" value="1"/>
</dbReference>
<feature type="transmembrane region" description="Helical" evidence="9">
    <location>
        <begin position="71"/>
        <end position="89"/>
    </location>
</feature>
<reference evidence="10 11" key="1">
    <citation type="submission" date="2022-09" db="EMBL/GenBank/DDBJ databases">
        <title>New species of Phenylobacterium.</title>
        <authorList>
            <person name="Mieszkin S."/>
        </authorList>
    </citation>
    <scope>NUCLEOTIDE SEQUENCE [LARGE SCALE GENOMIC DNA]</scope>
    <source>
        <strain evidence="10 11">HK31-G</strain>
    </source>
</reference>
<organism evidence="10 11">
    <name type="scientific">Phenylobacterium ferrooxidans</name>
    <dbReference type="NCBI Taxonomy" id="2982689"/>
    <lineage>
        <taxon>Bacteria</taxon>
        <taxon>Pseudomonadati</taxon>
        <taxon>Pseudomonadota</taxon>
        <taxon>Alphaproteobacteria</taxon>
        <taxon>Caulobacterales</taxon>
        <taxon>Caulobacteraceae</taxon>
        <taxon>Phenylobacterium</taxon>
    </lineage>
</organism>
<feature type="transmembrane region" description="Helical" evidence="9">
    <location>
        <begin position="45"/>
        <end position="64"/>
    </location>
</feature>
<dbReference type="RefSeq" id="WP_377371216.1">
    <property type="nucleotide sequence ID" value="NZ_JAOTJD010000041.1"/>
</dbReference>
<protein>
    <submittedName>
        <fullName evidence="10">YeeE/YedE family protein</fullName>
    </submittedName>
</protein>
<comment type="similarity">
    <text evidence="8">Belongs to the TsuA/YedE (TC 9.B.102) family.</text>
</comment>
<evidence type="ECO:0000256" key="5">
    <source>
        <dbReference type="ARBA" id="ARBA00022692"/>
    </source>
</evidence>
<evidence type="ECO:0000313" key="11">
    <source>
        <dbReference type="Proteomes" id="UP001598130"/>
    </source>
</evidence>
<evidence type="ECO:0000256" key="3">
    <source>
        <dbReference type="ARBA" id="ARBA00022475"/>
    </source>
</evidence>
<proteinExistence type="inferred from homology"/>
<keyword evidence="7 9" id="KW-0472">Membrane</keyword>
<evidence type="ECO:0000256" key="1">
    <source>
        <dbReference type="ARBA" id="ARBA00004429"/>
    </source>
</evidence>
<dbReference type="InterPro" id="IPR007272">
    <property type="entry name" value="Sulf_transp_TsuA/YedE"/>
</dbReference>
<gene>
    <name evidence="10" type="ORF">OCL97_17990</name>
</gene>
<keyword evidence="4" id="KW-0997">Cell inner membrane</keyword>
<name>A0ABW6CVH1_9CAUL</name>
<evidence type="ECO:0000313" key="10">
    <source>
        <dbReference type="EMBL" id="MFD3265850.1"/>
    </source>
</evidence>
<accession>A0ABW6CVH1</accession>
<evidence type="ECO:0000256" key="9">
    <source>
        <dbReference type="SAM" id="Phobius"/>
    </source>
</evidence>
<evidence type="ECO:0000256" key="2">
    <source>
        <dbReference type="ARBA" id="ARBA00022448"/>
    </source>
</evidence>